<feature type="domain" description="IRS-type PTB" evidence="3">
    <location>
        <begin position="56"/>
        <end position="160"/>
    </location>
</feature>
<dbReference type="PROSITE" id="PS51064">
    <property type="entry name" value="IRS_PTB"/>
    <property type="match status" value="1"/>
</dbReference>
<dbReference type="PANTHER" id="PTHR21258">
    <property type="entry name" value="DOCKING PROTEIN RELATED"/>
    <property type="match status" value="1"/>
</dbReference>
<dbReference type="InterPro" id="IPR037751">
    <property type="entry name" value="Dok1/2/3_PTB"/>
</dbReference>
<comment type="caution">
    <text evidence="4">The sequence shown here is derived from an EMBL/GenBank/DDBJ whole genome shotgun (WGS) entry which is preliminary data.</text>
</comment>
<accession>A0ABQ7TK83</accession>
<sequence>MMERSCYLAADQPDEWIECICKVAFQRTPAPCSTVVNTPSPQPLMEENAIYSSWQETLEYPVAVFPTEASARCHLKGNYLMVPLPEQLVLKDVQSGKALYTWPYAFLRRFGQEKTIFSFEAGRRCSSGEGLFTFNTVRAAEICATISAAIDCQKAILLMDGDKKAGLSSVPDSMQKGGCCPWPTNMESLEEKKPIYERTPVGLVDVGLSAMPPSDTFSASSEKGAPESPIIYASIGKSFPPLFQPCGKVEAEPKEQRGQLSDHLYENLCALEQQRPLRSESLGFSYRDSPEGSGGSSSSSSTELSPIYDNSPMAAKCSSSHPCPSPTTGADSSPEIQHPPYLLDYQEAAKGSEGSAKPKARGAGAFRHKLVTMLSRDAGTPKTASKNTSATDKSLQTPPTVGD</sequence>
<dbReference type="SMART" id="SM01244">
    <property type="entry name" value="IRS"/>
    <property type="match status" value="1"/>
</dbReference>
<keyword evidence="5" id="KW-1185">Reference proteome</keyword>
<evidence type="ECO:0000256" key="2">
    <source>
        <dbReference type="SAM" id="MobiDB-lite"/>
    </source>
</evidence>
<protein>
    <recommendedName>
        <fullName evidence="3">IRS-type PTB domain-containing protein</fullName>
    </recommendedName>
</protein>
<organism evidence="4 5">
    <name type="scientific">Phrynosoma platyrhinos</name>
    <name type="common">Desert horned lizard</name>
    <dbReference type="NCBI Taxonomy" id="52577"/>
    <lineage>
        <taxon>Eukaryota</taxon>
        <taxon>Metazoa</taxon>
        <taxon>Chordata</taxon>
        <taxon>Craniata</taxon>
        <taxon>Vertebrata</taxon>
        <taxon>Euteleostomi</taxon>
        <taxon>Lepidosauria</taxon>
        <taxon>Squamata</taxon>
        <taxon>Bifurcata</taxon>
        <taxon>Unidentata</taxon>
        <taxon>Episquamata</taxon>
        <taxon>Toxicofera</taxon>
        <taxon>Iguania</taxon>
        <taxon>Phrynosomatidae</taxon>
        <taxon>Phrynosomatinae</taxon>
        <taxon>Phrynosoma</taxon>
    </lineage>
</organism>
<feature type="compositionally biased region" description="Polar residues" evidence="2">
    <location>
        <begin position="382"/>
        <end position="403"/>
    </location>
</feature>
<name>A0ABQ7TK83_PHRPL</name>
<evidence type="ECO:0000256" key="1">
    <source>
        <dbReference type="ARBA" id="ARBA00022553"/>
    </source>
</evidence>
<keyword evidence="1" id="KW-0597">Phosphoprotein</keyword>
<evidence type="ECO:0000313" key="4">
    <source>
        <dbReference type="EMBL" id="KAH0629926.1"/>
    </source>
</evidence>
<dbReference type="EMBL" id="JAIPUX010000439">
    <property type="protein sequence ID" value="KAH0629926.1"/>
    <property type="molecule type" value="Genomic_DNA"/>
</dbReference>
<dbReference type="InterPro" id="IPR002404">
    <property type="entry name" value="IRS_PTB"/>
</dbReference>
<proteinExistence type="predicted"/>
<reference evidence="4 5" key="1">
    <citation type="journal article" date="2022" name="Gigascience">
        <title>A chromosome-level genome assembly and annotation of the desert horned lizard, Phrynosoma platyrhinos, provides insight into chromosomal rearrangements among reptiles.</title>
        <authorList>
            <person name="Koochekian N."/>
            <person name="Ascanio A."/>
            <person name="Farleigh K."/>
            <person name="Card D.C."/>
            <person name="Schield D.R."/>
            <person name="Castoe T.A."/>
            <person name="Jezkova T."/>
        </authorList>
    </citation>
    <scope>NUCLEOTIDE SEQUENCE [LARGE SCALE GENOMIC DNA]</scope>
    <source>
        <strain evidence="4">NK-2021</strain>
    </source>
</reference>
<evidence type="ECO:0000313" key="5">
    <source>
        <dbReference type="Proteomes" id="UP000826234"/>
    </source>
</evidence>
<dbReference type="SUPFAM" id="SSF50729">
    <property type="entry name" value="PH domain-like"/>
    <property type="match status" value="1"/>
</dbReference>
<feature type="region of interest" description="Disordered" evidence="2">
    <location>
        <begin position="282"/>
        <end position="403"/>
    </location>
</feature>
<dbReference type="InterPro" id="IPR050996">
    <property type="entry name" value="Docking_Protein_DOK"/>
</dbReference>
<gene>
    <name evidence="4" type="ORF">JD844_012418</name>
</gene>
<evidence type="ECO:0000259" key="3">
    <source>
        <dbReference type="PROSITE" id="PS51064"/>
    </source>
</evidence>
<dbReference type="SMART" id="SM00310">
    <property type="entry name" value="PTBI"/>
    <property type="match status" value="1"/>
</dbReference>
<dbReference type="CDD" id="cd01203">
    <property type="entry name" value="PTB_DOK1_DOK2_DOK3"/>
    <property type="match status" value="1"/>
</dbReference>
<dbReference type="Pfam" id="PF02174">
    <property type="entry name" value="IRS"/>
    <property type="match status" value="1"/>
</dbReference>
<dbReference type="InterPro" id="IPR011993">
    <property type="entry name" value="PH-like_dom_sf"/>
</dbReference>
<dbReference type="Proteomes" id="UP000826234">
    <property type="component" value="Unassembled WGS sequence"/>
</dbReference>
<dbReference type="PANTHER" id="PTHR21258:SF42">
    <property type="entry name" value="DOCKING PROTEIN 3"/>
    <property type="match status" value="1"/>
</dbReference>
<dbReference type="Gene3D" id="2.30.29.30">
    <property type="entry name" value="Pleckstrin-homology domain (PH domain)/Phosphotyrosine-binding domain (PTB)"/>
    <property type="match status" value="1"/>
</dbReference>